<accession>A0A1Y3BSU9</accession>
<dbReference type="PANTHER" id="PTHR10574">
    <property type="entry name" value="NETRIN/LAMININ-RELATED"/>
    <property type="match status" value="1"/>
</dbReference>
<gene>
    <name evidence="4" type="ORF">BLA29_012684</name>
</gene>
<dbReference type="SUPFAM" id="SSF57196">
    <property type="entry name" value="EGF/Laminin"/>
    <property type="match status" value="1"/>
</dbReference>
<dbReference type="Gene3D" id="2.60.120.260">
    <property type="entry name" value="Galactose-binding domain-like"/>
    <property type="match status" value="1"/>
</dbReference>
<dbReference type="OrthoDB" id="8545473at2759"/>
<keyword evidence="5" id="KW-1185">Reference proteome</keyword>
<dbReference type="GO" id="GO:0005604">
    <property type="term" value="C:basement membrane"/>
    <property type="evidence" value="ECO:0007669"/>
    <property type="project" value="TreeGrafter"/>
</dbReference>
<feature type="non-terminal residue" evidence="4">
    <location>
        <position position="109"/>
    </location>
</feature>
<dbReference type="Gene3D" id="2.10.25.10">
    <property type="entry name" value="Laminin"/>
    <property type="match status" value="1"/>
</dbReference>
<feature type="domain" description="Laminin EGF-like" evidence="3">
    <location>
        <begin position="64"/>
        <end position="98"/>
    </location>
</feature>
<dbReference type="PANTHER" id="PTHR10574:SF406">
    <property type="entry name" value="LAMININ SUBUNIT ALPHA 5"/>
    <property type="match status" value="1"/>
</dbReference>
<evidence type="ECO:0000313" key="5">
    <source>
        <dbReference type="Proteomes" id="UP000194236"/>
    </source>
</evidence>
<dbReference type="InterPro" id="IPR002049">
    <property type="entry name" value="LE_dom"/>
</dbReference>
<dbReference type="Proteomes" id="UP000194236">
    <property type="component" value="Unassembled WGS sequence"/>
</dbReference>
<reference evidence="4 5" key="1">
    <citation type="submission" date="2017-03" db="EMBL/GenBank/DDBJ databases">
        <title>Genome Survey of Euroglyphus maynei.</title>
        <authorList>
            <person name="Arlian L.G."/>
            <person name="Morgan M.S."/>
            <person name="Rider S.D."/>
        </authorList>
    </citation>
    <scope>NUCLEOTIDE SEQUENCE [LARGE SCALE GENOMIC DNA]</scope>
    <source>
        <strain evidence="4">Arlian Lab</strain>
        <tissue evidence="4">Whole body</tissue>
    </source>
</reference>
<dbReference type="GO" id="GO:0009887">
    <property type="term" value="P:animal organ morphogenesis"/>
    <property type="evidence" value="ECO:0007669"/>
    <property type="project" value="TreeGrafter"/>
</dbReference>
<dbReference type="CDD" id="cd00055">
    <property type="entry name" value="EGF_Lam"/>
    <property type="match status" value="1"/>
</dbReference>
<protein>
    <recommendedName>
        <fullName evidence="3">Laminin EGF-like domain-containing protein</fullName>
    </recommendedName>
</protein>
<dbReference type="PROSITE" id="PS01248">
    <property type="entry name" value="EGF_LAM_1"/>
    <property type="match status" value="1"/>
</dbReference>
<dbReference type="EMBL" id="MUJZ01005502">
    <property type="protein sequence ID" value="OTF83038.1"/>
    <property type="molecule type" value="Genomic_DNA"/>
</dbReference>
<evidence type="ECO:0000313" key="4">
    <source>
        <dbReference type="EMBL" id="OTF83038.1"/>
    </source>
</evidence>
<dbReference type="GO" id="GO:0009888">
    <property type="term" value="P:tissue development"/>
    <property type="evidence" value="ECO:0007669"/>
    <property type="project" value="TreeGrafter"/>
</dbReference>
<dbReference type="AlphaFoldDB" id="A0A1Y3BSU9"/>
<evidence type="ECO:0000256" key="2">
    <source>
        <dbReference type="ARBA" id="ARBA00023292"/>
    </source>
</evidence>
<sequence>MQKIRTLKGSFFYDPNDIDKSDSTLTNRLFYSIKDISIGGMCTCNGHSKDCQVPELPITALPKCNCQHNTCGRSCETCCPMFNQKKWQPGTKRDGFPCEECQCYGHADE</sequence>
<evidence type="ECO:0000256" key="1">
    <source>
        <dbReference type="ARBA" id="ARBA00023157"/>
    </source>
</evidence>
<keyword evidence="1" id="KW-1015">Disulfide bond</keyword>
<dbReference type="GO" id="GO:0005201">
    <property type="term" value="F:extracellular matrix structural constituent"/>
    <property type="evidence" value="ECO:0007669"/>
    <property type="project" value="TreeGrafter"/>
</dbReference>
<comment type="caution">
    <text evidence="4">The sequence shown here is derived from an EMBL/GenBank/DDBJ whole genome shotgun (WGS) entry which is preliminary data.</text>
</comment>
<keyword evidence="2" id="KW-0424">Laminin EGF-like domain</keyword>
<organism evidence="4 5">
    <name type="scientific">Euroglyphus maynei</name>
    <name type="common">Mayne's house dust mite</name>
    <dbReference type="NCBI Taxonomy" id="6958"/>
    <lineage>
        <taxon>Eukaryota</taxon>
        <taxon>Metazoa</taxon>
        <taxon>Ecdysozoa</taxon>
        <taxon>Arthropoda</taxon>
        <taxon>Chelicerata</taxon>
        <taxon>Arachnida</taxon>
        <taxon>Acari</taxon>
        <taxon>Acariformes</taxon>
        <taxon>Sarcoptiformes</taxon>
        <taxon>Astigmata</taxon>
        <taxon>Psoroptidia</taxon>
        <taxon>Analgoidea</taxon>
        <taxon>Pyroglyphidae</taxon>
        <taxon>Pyroglyphinae</taxon>
        <taxon>Euroglyphus</taxon>
    </lineage>
</organism>
<proteinExistence type="predicted"/>
<name>A0A1Y3BSU9_EURMA</name>
<evidence type="ECO:0000259" key="3">
    <source>
        <dbReference type="PROSITE" id="PS01248"/>
    </source>
</evidence>
<dbReference type="InterPro" id="IPR050440">
    <property type="entry name" value="Laminin/Netrin_ECM"/>
</dbReference>
<dbReference type="GO" id="GO:0007411">
    <property type="term" value="P:axon guidance"/>
    <property type="evidence" value="ECO:0007669"/>
    <property type="project" value="TreeGrafter"/>
</dbReference>